<evidence type="ECO:0000256" key="1">
    <source>
        <dbReference type="ARBA" id="ARBA00022723"/>
    </source>
</evidence>
<feature type="compositionally biased region" description="Low complexity" evidence="4">
    <location>
        <begin position="237"/>
        <end position="248"/>
    </location>
</feature>
<dbReference type="CDD" id="cd04301">
    <property type="entry name" value="NAT_SF"/>
    <property type="match status" value="1"/>
</dbReference>
<dbReference type="Proteomes" id="UP000594454">
    <property type="component" value="Chromosome 3"/>
</dbReference>
<dbReference type="PANTHER" id="PTHR20916:SF26">
    <property type="entry name" value="CYSTEINE-RICH PROTEIN 2-BINDING PROTEIN"/>
    <property type="match status" value="1"/>
</dbReference>
<dbReference type="PROSITE" id="PS51186">
    <property type="entry name" value="GNAT"/>
    <property type="match status" value="1"/>
</dbReference>
<dbReference type="GO" id="GO:0008270">
    <property type="term" value="F:zinc ion binding"/>
    <property type="evidence" value="ECO:0007669"/>
    <property type="project" value="UniProtKB-KW"/>
</dbReference>
<feature type="domain" description="N-acetyltransferase" evidence="5">
    <location>
        <begin position="571"/>
        <end position="706"/>
    </location>
</feature>
<dbReference type="PROSITE" id="PS01359">
    <property type="entry name" value="ZF_PHD_1"/>
    <property type="match status" value="1"/>
</dbReference>
<evidence type="ECO:0000256" key="3">
    <source>
        <dbReference type="ARBA" id="ARBA00022833"/>
    </source>
</evidence>
<dbReference type="InParanoid" id="A0A7R8USD5"/>
<keyword evidence="1" id="KW-0479">Metal-binding</keyword>
<dbReference type="InterPro" id="IPR001965">
    <property type="entry name" value="Znf_PHD"/>
</dbReference>
<dbReference type="SMART" id="SM00249">
    <property type="entry name" value="PHD"/>
    <property type="match status" value="1"/>
</dbReference>
<feature type="compositionally biased region" description="Basic and acidic residues" evidence="4">
    <location>
        <begin position="225"/>
        <end position="234"/>
    </location>
</feature>
<dbReference type="SUPFAM" id="SSF57903">
    <property type="entry name" value="FYVE/PHD zinc finger"/>
    <property type="match status" value="1"/>
</dbReference>
<feature type="region of interest" description="Disordered" evidence="4">
    <location>
        <begin position="397"/>
        <end position="418"/>
    </location>
</feature>
<dbReference type="InterPro" id="IPR011011">
    <property type="entry name" value="Znf_FYVE_PHD"/>
</dbReference>
<dbReference type="FunFam" id="3.40.630.30:FF:000013">
    <property type="entry name" value="cysteine-rich protein 2-binding protein-like"/>
    <property type="match status" value="1"/>
</dbReference>
<sequence length="718" mass="83286">MDELDEPNKCSYCTAIIDSDDFLNCKECKTNVHIKCLRRPGTPGDLMGDVFFMFTCSNCAADKKEVFLRQRLPWLMVITLTIYNLSIQSKGLSHQGYFHWRTHIASFIDKNWNFLFDPGMKRKKKWTGTISGTLSHNSPAFFTSGQEYFKDSGWWKLTYNQTPKFYWKLYEQLSLKKQQLRNDRRNTEDTSHTAEVVNILADDSKRTRRDDDEEPCSRMLPYMGREPKKIRNRNEPSTSSATSTDSKTMNSVQSHLMDFLAASLSNDELLTDLPQIASKDLLPLMSPTEPDPHNFSDIWNPRLDYADSLNLPREKEADNNQIQNIGDLGESVDSDEFKPRIIQVTNFQEYKEDQGKDESLILQNIKMEPHSEQESDEEQYNLTCEKSLFTIKPKREYPWKDEKEEDSPPTASSNDQAEEKNVHLMSEYEERELFNKLQGILSVEKDYKIVVPTKIRRIYRKLYLRNIKRNNYKKIFNLDELCNGPIQSANKTKSQLLDRYYQIIAGSTNKDISFHSRMIGTTQDEVFESPFTSRLLHPFIYRNTKCFPPWIKLMCELQYEVNGKVPSRSSVDFCYVRPYHIAAVNGLLQQMFWPGIDMSECLTYPDFSVVALYKKLVVGCAFLVPDVGYNEAYISFMAVRPGWQRCGIASFMLYHLTQTCMGKDITLHVSASNPAICLYQKFGFKIEECAIFSYLDFVVCDELRKAVGNMIALTEHKS</sequence>
<dbReference type="InterPro" id="IPR016181">
    <property type="entry name" value="Acyl_CoA_acyltransferase"/>
</dbReference>
<organism evidence="6 7">
    <name type="scientific">Hermetia illucens</name>
    <name type="common">Black soldier fly</name>
    <dbReference type="NCBI Taxonomy" id="343691"/>
    <lineage>
        <taxon>Eukaryota</taxon>
        <taxon>Metazoa</taxon>
        <taxon>Ecdysozoa</taxon>
        <taxon>Arthropoda</taxon>
        <taxon>Hexapoda</taxon>
        <taxon>Insecta</taxon>
        <taxon>Pterygota</taxon>
        <taxon>Neoptera</taxon>
        <taxon>Endopterygota</taxon>
        <taxon>Diptera</taxon>
        <taxon>Brachycera</taxon>
        <taxon>Stratiomyomorpha</taxon>
        <taxon>Stratiomyidae</taxon>
        <taxon>Hermetiinae</taxon>
        <taxon>Hermetia</taxon>
    </lineage>
</organism>
<evidence type="ECO:0000313" key="7">
    <source>
        <dbReference type="Proteomes" id="UP000594454"/>
    </source>
</evidence>
<dbReference type="SUPFAM" id="SSF55729">
    <property type="entry name" value="Acyl-CoA N-acyltransferases (Nat)"/>
    <property type="match status" value="1"/>
</dbReference>
<evidence type="ECO:0000256" key="2">
    <source>
        <dbReference type="ARBA" id="ARBA00022771"/>
    </source>
</evidence>
<evidence type="ECO:0000259" key="5">
    <source>
        <dbReference type="PROSITE" id="PS51186"/>
    </source>
</evidence>
<dbReference type="InterPro" id="IPR000182">
    <property type="entry name" value="GNAT_dom"/>
</dbReference>
<evidence type="ECO:0000313" key="6">
    <source>
        <dbReference type="EMBL" id="CAD7086142.1"/>
    </source>
</evidence>
<dbReference type="EMBL" id="LR899011">
    <property type="protein sequence ID" value="CAD7086142.1"/>
    <property type="molecule type" value="Genomic_DNA"/>
</dbReference>
<dbReference type="InterPro" id="IPR019786">
    <property type="entry name" value="Zinc_finger_PHD-type_CS"/>
</dbReference>
<keyword evidence="2" id="KW-0863">Zinc-finger</keyword>
<dbReference type="AlphaFoldDB" id="A0A7R8USD5"/>
<dbReference type="Gene3D" id="3.40.630.30">
    <property type="match status" value="1"/>
</dbReference>
<keyword evidence="3" id="KW-0862">Zinc</keyword>
<keyword evidence="7" id="KW-1185">Reference proteome</keyword>
<proteinExistence type="predicted"/>
<dbReference type="Gene3D" id="3.90.980.20">
    <property type="match status" value="1"/>
</dbReference>
<dbReference type="PANTHER" id="PTHR20916">
    <property type="entry name" value="CYSTEINE AND GLYCINE-RICH PROTEIN 2 BINDING PROTEIN"/>
    <property type="match status" value="1"/>
</dbReference>
<gene>
    <name evidence="6" type="ORF">HERILL_LOCUS8936</name>
</gene>
<dbReference type="GO" id="GO:0004402">
    <property type="term" value="F:histone acetyltransferase activity"/>
    <property type="evidence" value="ECO:0007669"/>
    <property type="project" value="TreeGrafter"/>
</dbReference>
<accession>A0A7R8USD5</accession>
<reference evidence="6 7" key="1">
    <citation type="submission" date="2020-11" db="EMBL/GenBank/DDBJ databases">
        <authorList>
            <person name="Wallbank WR R."/>
            <person name="Pardo Diaz C."/>
            <person name="Kozak K."/>
            <person name="Martin S."/>
            <person name="Jiggins C."/>
            <person name="Moest M."/>
            <person name="Warren A I."/>
            <person name="Generalovic N T."/>
            <person name="Byers J.R.P. K."/>
            <person name="Montejo-Kovacevich G."/>
            <person name="Yen C E."/>
        </authorList>
    </citation>
    <scope>NUCLEOTIDE SEQUENCE [LARGE SCALE GENOMIC DNA]</scope>
</reference>
<name>A0A7R8USD5_HERIL</name>
<dbReference type="OrthoDB" id="4080456at2759"/>
<feature type="compositionally biased region" description="Basic and acidic residues" evidence="4">
    <location>
        <begin position="181"/>
        <end position="192"/>
    </location>
</feature>
<dbReference type="Pfam" id="PF00583">
    <property type="entry name" value="Acetyltransf_1"/>
    <property type="match status" value="1"/>
</dbReference>
<protein>
    <recommendedName>
        <fullName evidence="5">N-acetyltransferase domain-containing protein</fullName>
    </recommendedName>
</protein>
<feature type="region of interest" description="Disordered" evidence="4">
    <location>
        <begin position="181"/>
        <end position="250"/>
    </location>
</feature>
<dbReference type="FunCoup" id="A0A7R8USD5">
    <property type="interactions" value="473"/>
</dbReference>
<evidence type="ECO:0000256" key="4">
    <source>
        <dbReference type="SAM" id="MobiDB-lite"/>
    </source>
</evidence>